<dbReference type="AlphaFoldDB" id="A0A0K2TCC1"/>
<accession>A0A0K2TCC1</accession>
<sequence>MLQATGKVDIYNYEYWHSNHETDTEGFMIIDCGDRCSTLQPLMYYKGDKGIILYHLLPIIIYLKAYLDQYKDNVDKCKPLFDSLVVGIDKHFGSYFKIREMLVSSAYFPQYKLAFLN</sequence>
<proteinExistence type="predicted"/>
<reference evidence="1" key="1">
    <citation type="submission" date="2014-05" db="EMBL/GenBank/DDBJ databases">
        <authorList>
            <person name="Chronopoulou M."/>
        </authorList>
    </citation>
    <scope>NUCLEOTIDE SEQUENCE</scope>
    <source>
        <tissue evidence="1">Whole organism</tissue>
    </source>
</reference>
<organism evidence="1">
    <name type="scientific">Lepeophtheirus salmonis</name>
    <name type="common">Salmon louse</name>
    <name type="synonym">Caligus salmonis</name>
    <dbReference type="NCBI Taxonomy" id="72036"/>
    <lineage>
        <taxon>Eukaryota</taxon>
        <taxon>Metazoa</taxon>
        <taxon>Ecdysozoa</taxon>
        <taxon>Arthropoda</taxon>
        <taxon>Crustacea</taxon>
        <taxon>Multicrustacea</taxon>
        <taxon>Hexanauplia</taxon>
        <taxon>Copepoda</taxon>
        <taxon>Siphonostomatoida</taxon>
        <taxon>Caligidae</taxon>
        <taxon>Lepeophtheirus</taxon>
    </lineage>
</organism>
<name>A0A0K2TCC1_LEPSM</name>
<protein>
    <submittedName>
        <fullName evidence="1">Uncharacterized protein</fullName>
    </submittedName>
</protein>
<dbReference type="EMBL" id="HACA01006297">
    <property type="protein sequence ID" value="CDW23658.1"/>
    <property type="molecule type" value="Transcribed_RNA"/>
</dbReference>
<evidence type="ECO:0000313" key="1">
    <source>
        <dbReference type="EMBL" id="CDW23658.1"/>
    </source>
</evidence>